<proteinExistence type="predicted"/>
<comment type="caution">
    <text evidence="3">The sequence shown here is derived from an EMBL/GenBank/DDBJ whole genome shotgun (WGS) entry which is preliminary data.</text>
</comment>
<evidence type="ECO:0000256" key="2">
    <source>
        <dbReference type="SAM" id="Phobius"/>
    </source>
</evidence>
<keyword evidence="4" id="KW-1185">Reference proteome</keyword>
<evidence type="ECO:0000313" key="3">
    <source>
        <dbReference type="EMBL" id="GAV20724.1"/>
    </source>
</evidence>
<dbReference type="RefSeq" id="WP_072660033.1">
    <property type="nucleotide sequence ID" value="NZ_BDFD01000014.1"/>
</dbReference>
<reference evidence="3 4" key="1">
    <citation type="journal article" date="2017" name="Arch. Microbiol.">
        <title>Mariprofundus micogutta sp. nov., a novel iron-oxidizing zetaproteobacterium isolated from a deep-sea hydrothermal field at the Bayonnaise knoll of the Izu-Ogasawara arc, and a description of Mariprofundales ord. nov. and Zetaproteobacteria classis nov.</title>
        <authorList>
            <person name="Makita H."/>
            <person name="Tanaka E."/>
            <person name="Mitsunobu S."/>
            <person name="Miyazaki M."/>
            <person name="Nunoura T."/>
            <person name="Uematsu K."/>
            <person name="Takaki Y."/>
            <person name="Nishi S."/>
            <person name="Shimamura S."/>
            <person name="Takai K."/>
        </authorList>
    </citation>
    <scope>NUCLEOTIDE SEQUENCE [LARGE SCALE GENOMIC DNA]</scope>
    <source>
        <strain evidence="3 4">ET2</strain>
    </source>
</reference>
<keyword evidence="2" id="KW-1133">Transmembrane helix</keyword>
<evidence type="ECO:0000313" key="4">
    <source>
        <dbReference type="Proteomes" id="UP000231632"/>
    </source>
</evidence>
<sequence>MFKSKRKDRRQPLKRPTLGISWIQGEFHAVYFDNGICASRWQSEERVSTTQDFKAAALKATTQLKVAAGSDVAMVYESDNLAHPFIQVPPMSSKDLQSFLKRRAPQEKAFSEDAAWSWTHTFAAKEAQGILLHLLPESFRKEIVQTLEDLNLYPKSFMPLSEVMAQHTMRLSVEKTDVVAMLATFSGETDILITRGDGEILFIRDLGYNWQDNIEILVRDIDRSILYAKQQFGVAVNKLSTAGDGSGELHEQLESRINLPILAARKDDHHAFCWAMDICRLPARRTSNLVPSHIQRRRVEKHALRLSVMFASVLMICAAIVVIQVEILVSNSSVVHGAKEKLAELTAERNQWADKMRTLETSKNRLAQLNNPNEATYPVNFFAYLGDVIPAGLILTKATVTQKGDVREFSISGKSNSTADSSMIIRNMEKIEAQLSAPPLNALMDDSWKKSPDKVLGRGNSEVFKRLSFKLNGYMK</sequence>
<dbReference type="OrthoDB" id="9818181at2"/>
<evidence type="ECO:0000256" key="1">
    <source>
        <dbReference type="SAM" id="Coils"/>
    </source>
</evidence>
<protein>
    <submittedName>
        <fullName evidence="3">Uncharacterized protein</fullName>
    </submittedName>
</protein>
<feature type="transmembrane region" description="Helical" evidence="2">
    <location>
        <begin position="303"/>
        <end position="323"/>
    </location>
</feature>
<keyword evidence="1" id="KW-0175">Coiled coil</keyword>
<accession>A0A1L8CPA8</accession>
<dbReference type="Proteomes" id="UP000231632">
    <property type="component" value="Unassembled WGS sequence"/>
</dbReference>
<organism evidence="3 4">
    <name type="scientific">Mariprofundus micogutta</name>
    <dbReference type="NCBI Taxonomy" id="1921010"/>
    <lineage>
        <taxon>Bacteria</taxon>
        <taxon>Pseudomonadati</taxon>
        <taxon>Pseudomonadota</taxon>
        <taxon>Candidatius Mariprofundia</taxon>
        <taxon>Mariprofundales</taxon>
        <taxon>Mariprofundaceae</taxon>
        <taxon>Mariprofundus</taxon>
    </lineage>
</organism>
<dbReference type="AlphaFoldDB" id="A0A1L8CPA8"/>
<gene>
    <name evidence="3" type="ORF">MMIC_P1697</name>
</gene>
<keyword evidence="2" id="KW-0812">Transmembrane</keyword>
<dbReference type="EMBL" id="BDFD01000014">
    <property type="protein sequence ID" value="GAV20724.1"/>
    <property type="molecule type" value="Genomic_DNA"/>
</dbReference>
<feature type="coiled-coil region" evidence="1">
    <location>
        <begin position="335"/>
        <end position="362"/>
    </location>
</feature>
<dbReference type="STRING" id="1921010.MMIC_P1697"/>
<name>A0A1L8CPA8_9PROT</name>
<keyword evidence="2" id="KW-0472">Membrane</keyword>